<gene>
    <name evidence="1" type="ORF">OP8BY_0502</name>
</gene>
<sequence length="449" mass="51304">MKTEAFNDIKKRGKKLKPQRVAAGLIFLVFLSSFLIHPAPARAQGANWMANSVLGLLRAAPWKLGLLRGYRAFTLGNVGYDSDIYYGFQDKEYPDFTFTAGPSFQWFVPLKKLIIFDTYQQIQGAFYAQNEKERSFNYRTHAQLHFLHKKFYGKTALSYNNSRRRFSPELILNIREEQIAWNGLMLWQFSRTGAIAWQLSTARFNYRNAEYEGISLDRELNRRETYADTFLYFQPNPKFRFVLNGQVGFYNFKYVESRIRDSRSYAVLGGLEFTPELSPTGATFQGGFSIGYIYLDPKNSAYQPASDIVGNGSVSITLSRWLTLRGYYARNFSVSIYSSLLHYLSTTYGGGLTFRLSEKVSMGNNITFGQTDYPFETEGQVTAPTYKFTTLSANLGISLGKEWNVNFFGNISQRKIFPAERKLNRYFVGFSLSFGSVPGENPLPIPSLI</sequence>
<dbReference type="Proteomes" id="UP000257323">
    <property type="component" value="Unassembled WGS sequence"/>
</dbReference>
<accession>A0A3E2BKP2</accession>
<dbReference type="Pfam" id="PF10082">
    <property type="entry name" value="BBP2_2"/>
    <property type="match status" value="1"/>
</dbReference>
<dbReference type="EMBL" id="QUAH01000011">
    <property type="protein sequence ID" value="RFT15207.1"/>
    <property type="molecule type" value="Genomic_DNA"/>
</dbReference>
<proteinExistence type="predicted"/>
<organism evidence="1 2">
    <name type="scientific">Candidatus Saccharicenans subterraneus</name>
    <dbReference type="NCBI Taxonomy" id="2508984"/>
    <lineage>
        <taxon>Bacteria</taxon>
        <taxon>Candidatus Aminicenantota</taxon>
        <taxon>Candidatus Aminicenantia</taxon>
        <taxon>Candidatus Aminicenantales</taxon>
        <taxon>Candidatus Saccharicenantaceae</taxon>
        <taxon>Candidatus Saccharicenans</taxon>
    </lineage>
</organism>
<dbReference type="AlphaFoldDB" id="A0A3E2BKP2"/>
<evidence type="ECO:0000313" key="1">
    <source>
        <dbReference type="EMBL" id="RFT15207.1"/>
    </source>
</evidence>
<dbReference type="InterPro" id="IPR018759">
    <property type="entry name" value="BBP2_2"/>
</dbReference>
<comment type="caution">
    <text evidence="1">The sequence shown here is derived from an EMBL/GenBank/DDBJ whole genome shotgun (WGS) entry which is preliminary data.</text>
</comment>
<name>A0A3E2BKP2_9BACT</name>
<protein>
    <submittedName>
        <fullName evidence="1">Uncharacterized protein</fullName>
    </submittedName>
</protein>
<evidence type="ECO:0000313" key="2">
    <source>
        <dbReference type="Proteomes" id="UP000257323"/>
    </source>
</evidence>
<reference evidence="1 2" key="1">
    <citation type="submission" date="2018-08" db="EMBL/GenBank/DDBJ databases">
        <title>Genome analysis of the thermophilic bacterium of the candidate phylum Aminicenantes from deep subsurface aquifer revealed its physiology and ecological role.</title>
        <authorList>
            <person name="Kadnikov V.V."/>
            <person name="Mardanov A.V."/>
            <person name="Beletsky A.V."/>
            <person name="Karnachuk O.V."/>
            <person name="Ravin N.V."/>
        </authorList>
    </citation>
    <scope>NUCLEOTIDE SEQUENCE [LARGE SCALE GENOMIC DNA]</scope>
    <source>
        <strain evidence="1">BY38</strain>
    </source>
</reference>